<dbReference type="AlphaFoldDB" id="A0A183GXE0"/>
<keyword evidence="3" id="KW-1185">Reference proteome</keyword>
<reference evidence="4" key="2">
    <citation type="submission" date="2019-09" db="UniProtKB">
        <authorList>
            <consortium name="WormBaseParasite"/>
        </authorList>
    </citation>
    <scope>IDENTIFICATION</scope>
</reference>
<accession>A0A183GXE0</accession>
<sequence>MDGRRPQSPGPATNDWRRRFVCVCIALEPSLGRQSKANEQPINDDEVAHSETSEGTGRIARLRRSGFRTSTEGQMCYGSNDVDE</sequence>
<evidence type="ECO:0000313" key="3">
    <source>
        <dbReference type="Proteomes" id="UP000050761"/>
    </source>
</evidence>
<reference evidence="2 3" key="1">
    <citation type="submission" date="2018-11" db="EMBL/GenBank/DDBJ databases">
        <authorList>
            <consortium name="Pathogen Informatics"/>
        </authorList>
    </citation>
    <scope>NUCLEOTIDE SEQUENCE [LARGE SCALE GENOMIC DNA]</scope>
</reference>
<feature type="region of interest" description="Disordered" evidence="1">
    <location>
        <begin position="33"/>
        <end position="57"/>
    </location>
</feature>
<dbReference type="EMBL" id="UZAH01043297">
    <property type="protein sequence ID" value="VDP63091.1"/>
    <property type="molecule type" value="Genomic_DNA"/>
</dbReference>
<accession>A0A3P8F1F9</accession>
<organism evidence="3 4">
    <name type="scientific">Heligmosomoides polygyrus</name>
    <name type="common">Parasitic roundworm</name>
    <dbReference type="NCBI Taxonomy" id="6339"/>
    <lineage>
        <taxon>Eukaryota</taxon>
        <taxon>Metazoa</taxon>
        <taxon>Ecdysozoa</taxon>
        <taxon>Nematoda</taxon>
        <taxon>Chromadorea</taxon>
        <taxon>Rhabditida</taxon>
        <taxon>Rhabditina</taxon>
        <taxon>Rhabditomorpha</taxon>
        <taxon>Strongyloidea</taxon>
        <taxon>Heligmosomidae</taxon>
        <taxon>Heligmosomoides</taxon>
    </lineage>
</organism>
<evidence type="ECO:0000313" key="4">
    <source>
        <dbReference type="WBParaSite" id="HPBE_0002736001-mRNA-1"/>
    </source>
</evidence>
<dbReference type="Proteomes" id="UP000050761">
    <property type="component" value="Unassembled WGS sequence"/>
</dbReference>
<dbReference type="WBParaSite" id="HPBE_0002736001-mRNA-1">
    <property type="protein sequence ID" value="HPBE_0002736001-mRNA-1"/>
    <property type="gene ID" value="HPBE_0002736001"/>
</dbReference>
<proteinExistence type="predicted"/>
<gene>
    <name evidence="2" type="ORF">HPBE_LOCUS27359</name>
</gene>
<evidence type="ECO:0000313" key="2">
    <source>
        <dbReference type="EMBL" id="VDP63091.1"/>
    </source>
</evidence>
<name>A0A183GXE0_HELPZ</name>
<evidence type="ECO:0000256" key="1">
    <source>
        <dbReference type="SAM" id="MobiDB-lite"/>
    </source>
</evidence>
<protein>
    <submittedName>
        <fullName evidence="2 4">Uncharacterized protein</fullName>
    </submittedName>
</protein>